<accession>A0ACC1HA97</accession>
<evidence type="ECO:0000313" key="2">
    <source>
        <dbReference type="Proteomes" id="UP001145114"/>
    </source>
</evidence>
<dbReference type="EMBL" id="JAMZIH010006927">
    <property type="protein sequence ID" value="KAJ1673454.1"/>
    <property type="molecule type" value="Genomic_DNA"/>
</dbReference>
<name>A0ACC1HA97_9FUNG</name>
<protein>
    <submittedName>
        <fullName evidence="1">RNA-binding ATPase activator esf2</fullName>
    </submittedName>
</protein>
<sequence>DDDGDHEDNSSVESDSDTGLSTRSEGQGQDAGSANMTSDYEKEEGNHSTDYEDNQENGEEGRTKHVSDKKKKPKSKKINLEALTPEELEKYRKAEKLSGVVYMSRVPPFMKPQKVHHLLEKYGEIGRIYLVPEDEKVHKRRAKYGGNRKKSYIEGWIEFKDKRVAKMVAEMLNNRQIGGKKSGFYHDDLWNLKYLPKFKWHNLTEQLNYERVAREQKLRNEMIQARKEANEYIQNVEKARMIKGIESKKSEGRVEPSKVQRRYKQRDVVIREADSDISLPKAKRAKVDSRMSSVLDQIF</sequence>
<proteinExistence type="predicted"/>
<comment type="caution">
    <text evidence="1">The sequence shown here is derived from an EMBL/GenBank/DDBJ whole genome shotgun (WGS) entry which is preliminary data.</text>
</comment>
<evidence type="ECO:0000313" key="1">
    <source>
        <dbReference type="EMBL" id="KAJ1673454.1"/>
    </source>
</evidence>
<feature type="non-terminal residue" evidence="1">
    <location>
        <position position="1"/>
    </location>
</feature>
<organism evidence="1 2">
    <name type="scientific">Spiromyces aspiralis</name>
    <dbReference type="NCBI Taxonomy" id="68401"/>
    <lineage>
        <taxon>Eukaryota</taxon>
        <taxon>Fungi</taxon>
        <taxon>Fungi incertae sedis</taxon>
        <taxon>Zoopagomycota</taxon>
        <taxon>Kickxellomycotina</taxon>
        <taxon>Kickxellomycetes</taxon>
        <taxon>Kickxellales</taxon>
        <taxon>Kickxellaceae</taxon>
        <taxon>Spiromyces</taxon>
    </lineage>
</organism>
<reference evidence="1" key="1">
    <citation type="submission" date="2022-06" db="EMBL/GenBank/DDBJ databases">
        <title>Phylogenomic reconstructions and comparative analyses of Kickxellomycotina fungi.</title>
        <authorList>
            <person name="Reynolds N.K."/>
            <person name="Stajich J.E."/>
            <person name="Barry K."/>
            <person name="Grigoriev I.V."/>
            <person name="Crous P."/>
            <person name="Smith M.E."/>
        </authorList>
    </citation>
    <scope>NUCLEOTIDE SEQUENCE</scope>
    <source>
        <strain evidence="1">RSA 2271</strain>
    </source>
</reference>
<keyword evidence="2" id="KW-1185">Reference proteome</keyword>
<dbReference type="Proteomes" id="UP001145114">
    <property type="component" value="Unassembled WGS sequence"/>
</dbReference>
<gene>
    <name evidence="1" type="primary">ESF2</name>
    <name evidence="1" type="ORF">EV182_005197</name>
</gene>